<proteinExistence type="predicted"/>
<evidence type="ECO:0000256" key="1">
    <source>
        <dbReference type="SAM" id="MobiDB-lite"/>
    </source>
</evidence>
<name>A0ABD3FVG9_9STRA</name>
<comment type="caution">
    <text evidence="2">The sequence shown here is derived from an EMBL/GenBank/DDBJ whole genome shotgun (WGS) entry which is preliminary data.</text>
</comment>
<dbReference type="Proteomes" id="UP001632037">
    <property type="component" value="Unassembled WGS sequence"/>
</dbReference>
<gene>
    <name evidence="2" type="ORF">V7S43_004093</name>
</gene>
<evidence type="ECO:0008006" key="4">
    <source>
        <dbReference type="Google" id="ProtNLM"/>
    </source>
</evidence>
<dbReference type="EMBL" id="JBIMZQ010000006">
    <property type="protein sequence ID" value="KAL3670908.1"/>
    <property type="molecule type" value="Genomic_DNA"/>
</dbReference>
<feature type="region of interest" description="Disordered" evidence="1">
    <location>
        <begin position="26"/>
        <end position="50"/>
    </location>
</feature>
<accession>A0ABD3FVG9</accession>
<organism evidence="2 3">
    <name type="scientific">Phytophthora oleae</name>
    <dbReference type="NCBI Taxonomy" id="2107226"/>
    <lineage>
        <taxon>Eukaryota</taxon>
        <taxon>Sar</taxon>
        <taxon>Stramenopiles</taxon>
        <taxon>Oomycota</taxon>
        <taxon>Peronosporomycetes</taxon>
        <taxon>Peronosporales</taxon>
        <taxon>Peronosporaceae</taxon>
        <taxon>Phytophthora</taxon>
    </lineage>
</organism>
<reference evidence="2 3" key="1">
    <citation type="submission" date="2024-09" db="EMBL/GenBank/DDBJ databases">
        <title>Genome sequencing and assembly of Phytophthora oleae, isolate VK10A, causative agent of rot of olive drupes.</title>
        <authorList>
            <person name="Conti Taguali S."/>
            <person name="Riolo M."/>
            <person name="La Spada F."/>
            <person name="Cacciola S.O."/>
            <person name="Dionisio G."/>
        </authorList>
    </citation>
    <scope>NUCLEOTIDE SEQUENCE [LARGE SCALE GENOMIC DNA]</scope>
    <source>
        <strain evidence="2 3">VK10A</strain>
    </source>
</reference>
<evidence type="ECO:0000313" key="3">
    <source>
        <dbReference type="Proteomes" id="UP001632037"/>
    </source>
</evidence>
<protein>
    <recommendedName>
        <fullName evidence="4">START domain-containing protein</fullName>
    </recommendedName>
</protein>
<keyword evidence="3" id="KW-1185">Reference proteome</keyword>
<sequence>MALSPPSVLQWTANSPSNLLFEAPRLDNGLAPAPKRPRRSKVRHYERQKSEKAQLTQQLAELSELLQQEQAKKKLQRDQQPLPLPINSVWRSLARRHLEGRLASEAQRRWLQTAIVGKTELIDDLRQVVRQHLKIAALVAAQSEGEKPALFLEPTDNLLYSLDSQDCDLLYTQTDSVFSACGLDRTSESPEFQRSVTTDSDGVSIQYTSRQRMLFSFEQMCESIWMLAHLLNRQEDREEYTGNEDKENTLAMKFRMTDRLPSGQVASMTQRVVCRRFKEQNRMVFVTKSFLVGEGPCRGMQTDESGWTILRPSASGSGTVMEVCMKQVPLHLNSASAVPRSVVNYYNELLQTLHQENLREATNGAESLLLDDVLAGINV</sequence>
<evidence type="ECO:0000313" key="2">
    <source>
        <dbReference type="EMBL" id="KAL3670908.1"/>
    </source>
</evidence>
<dbReference type="AlphaFoldDB" id="A0ABD3FVG9"/>